<evidence type="ECO:0000313" key="3">
    <source>
        <dbReference type="Proteomes" id="UP000066014"/>
    </source>
</evidence>
<dbReference type="HOGENOM" id="CLU_020336_1_0_4"/>
<dbReference type="InterPro" id="IPR029058">
    <property type="entry name" value="AB_hydrolase_fold"/>
</dbReference>
<dbReference type="PANTHER" id="PTHR43798:SF33">
    <property type="entry name" value="HYDROLASE, PUTATIVE (AFU_ORTHOLOGUE AFUA_2G14860)-RELATED"/>
    <property type="match status" value="1"/>
</dbReference>
<dbReference type="GO" id="GO:0016746">
    <property type="term" value="F:acyltransferase activity"/>
    <property type="evidence" value="ECO:0007669"/>
    <property type="project" value="UniProtKB-KW"/>
</dbReference>
<dbReference type="Proteomes" id="UP000066014">
    <property type="component" value="Chromosome"/>
</dbReference>
<reference evidence="2 3" key="1">
    <citation type="journal article" date="2014" name="Nat. Commun.">
        <title>Physiological and genomic features of highly alkaliphilic hydrogen-utilizing Betaproteobacteria from a continental serpentinizing site.</title>
        <authorList>
            <person name="Suzuki S."/>
            <person name="Kuenen J.G."/>
            <person name="Schipper K."/>
            <person name="van der Velde S."/>
            <person name="Ishii S."/>
            <person name="Wu A."/>
            <person name="Sorokin D.Y."/>
            <person name="Tenney A."/>
            <person name="Meng X.Y."/>
            <person name="Morrill P.L."/>
            <person name="Kamagata Y."/>
            <person name="Muyzer G."/>
            <person name="Nealson K.H."/>
        </authorList>
    </citation>
    <scope>NUCLEOTIDE SEQUENCE [LARGE SCALE GENOMIC DNA]</scope>
    <source>
        <strain evidence="2 3">B1</strain>
    </source>
</reference>
<gene>
    <name evidence="2" type="ORF">SMCB_0420</name>
</gene>
<evidence type="ECO:0000259" key="1">
    <source>
        <dbReference type="Pfam" id="PF12146"/>
    </source>
</evidence>
<dbReference type="PANTHER" id="PTHR43798">
    <property type="entry name" value="MONOACYLGLYCEROL LIPASE"/>
    <property type="match status" value="1"/>
</dbReference>
<organism evidence="2 3">
    <name type="scientific">Serpentinimonas maccroryi</name>
    <dbReference type="NCBI Taxonomy" id="1458426"/>
    <lineage>
        <taxon>Bacteria</taxon>
        <taxon>Pseudomonadati</taxon>
        <taxon>Pseudomonadota</taxon>
        <taxon>Betaproteobacteria</taxon>
        <taxon>Burkholderiales</taxon>
        <taxon>Comamonadaceae</taxon>
        <taxon>Serpentinimonas</taxon>
    </lineage>
</organism>
<proteinExistence type="predicted"/>
<evidence type="ECO:0000313" key="2">
    <source>
        <dbReference type="EMBL" id="BAO82648.1"/>
    </source>
</evidence>
<dbReference type="KEGG" id="cbab:SMCB_0420"/>
<dbReference type="Gene3D" id="3.40.50.1820">
    <property type="entry name" value="alpha/beta hydrolase"/>
    <property type="match status" value="1"/>
</dbReference>
<keyword evidence="3" id="KW-1185">Reference proteome</keyword>
<dbReference type="SUPFAM" id="SSF53474">
    <property type="entry name" value="alpha/beta-Hydrolases"/>
    <property type="match status" value="1"/>
</dbReference>
<dbReference type="STRING" id="1458426.SMCB_0420"/>
<protein>
    <submittedName>
        <fullName evidence="2">Predicted hydrolase or acyltransferase</fullName>
    </submittedName>
</protein>
<feature type="domain" description="Serine aminopeptidase S33" evidence="1">
    <location>
        <begin position="38"/>
        <end position="307"/>
    </location>
</feature>
<keyword evidence="2" id="KW-0012">Acyltransferase</keyword>
<dbReference type="InterPro" id="IPR022742">
    <property type="entry name" value="Hydrolase_4"/>
</dbReference>
<dbReference type="AlphaFoldDB" id="A0A060NSX4"/>
<dbReference type="OrthoDB" id="8543939at2"/>
<dbReference type="RefSeq" id="WP_045534699.1">
    <property type="nucleotide sequence ID" value="NZ_AP014569.1"/>
</dbReference>
<name>A0A060NSX4_9BURK</name>
<dbReference type="GO" id="GO:0016020">
    <property type="term" value="C:membrane"/>
    <property type="evidence" value="ECO:0007669"/>
    <property type="project" value="TreeGrafter"/>
</dbReference>
<accession>A0A060NSX4</accession>
<dbReference type="InterPro" id="IPR050266">
    <property type="entry name" value="AB_hydrolase_sf"/>
</dbReference>
<keyword evidence="2" id="KW-0378">Hydrolase</keyword>
<dbReference type="GO" id="GO:0016787">
    <property type="term" value="F:hydrolase activity"/>
    <property type="evidence" value="ECO:0007669"/>
    <property type="project" value="UniProtKB-KW"/>
</dbReference>
<dbReference type="EMBL" id="AP014569">
    <property type="protein sequence ID" value="BAO82648.1"/>
    <property type="molecule type" value="Genomic_DNA"/>
</dbReference>
<keyword evidence="2" id="KW-0808">Transferase</keyword>
<dbReference type="Pfam" id="PF12146">
    <property type="entry name" value="Hydrolase_4"/>
    <property type="match status" value="1"/>
</dbReference>
<sequence>MEPVLHHLAVPGPLATHGEPRRIAWWEWGSEAAAPKGPAQVVLCVHGLTRQARDFDVLAQALLAQAQRPLRVLCVDVAGRGHSDWLADPAAYGVPTYAADLALLLAHLRANHAAATGSAEPAELAIDWVGTSMGGLIGMALAAQPGLGLRRLVLNDVGPVIEAAALRRIATYVGTQGAYASEQDAVQALAQLHRGFGPHSPEQWLALSRPMLRPVQGGWALHYDPAIAQPLRALVAAGEAVGSAPDPSAGAAIHAGEALLWQMYEAITAPVLLLRGAESDLLSHATALAMTQRGPRARLLEFAGVGHAPTLVAPEQVAPVCEFLLAP</sequence>